<accession>A0A1I7ZNT6</accession>
<dbReference type="AlphaFoldDB" id="A0A1I7ZNT6"/>
<name>A0A1I7ZNT6_9BILA</name>
<evidence type="ECO:0000313" key="1">
    <source>
        <dbReference type="Proteomes" id="UP000095287"/>
    </source>
</evidence>
<organism evidence="1 2">
    <name type="scientific">Steinernema glaseri</name>
    <dbReference type="NCBI Taxonomy" id="37863"/>
    <lineage>
        <taxon>Eukaryota</taxon>
        <taxon>Metazoa</taxon>
        <taxon>Ecdysozoa</taxon>
        <taxon>Nematoda</taxon>
        <taxon>Chromadorea</taxon>
        <taxon>Rhabditida</taxon>
        <taxon>Tylenchina</taxon>
        <taxon>Panagrolaimomorpha</taxon>
        <taxon>Strongyloidoidea</taxon>
        <taxon>Steinernematidae</taxon>
        <taxon>Steinernema</taxon>
    </lineage>
</organism>
<reference evidence="2" key="1">
    <citation type="submission" date="2016-11" db="UniProtKB">
        <authorList>
            <consortium name="WormBaseParasite"/>
        </authorList>
    </citation>
    <scope>IDENTIFICATION</scope>
</reference>
<proteinExistence type="predicted"/>
<sequence>MSAAAAPVIFPAALAIGGAAVGGTVLSSLITWGVLKDSDVLFAEIKQKKTKVICKRSDLYFWYKWRKHEDC</sequence>
<dbReference type="Proteomes" id="UP000095287">
    <property type="component" value="Unplaced"/>
</dbReference>
<evidence type="ECO:0000313" key="2">
    <source>
        <dbReference type="WBParaSite" id="L893_g28420.t1"/>
    </source>
</evidence>
<keyword evidence="1" id="KW-1185">Reference proteome</keyword>
<dbReference type="WBParaSite" id="L893_g28420.t1">
    <property type="protein sequence ID" value="L893_g28420.t1"/>
    <property type="gene ID" value="L893_g28420"/>
</dbReference>
<protein>
    <submittedName>
        <fullName evidence="2">Col_cuticle_N domain-containing protein</fullName>
    </submittedName>
</protein>